<dbReference type="EMBL" id="PSQE01000004">
    <property type="protein sequence ID" value="RHN59547.1"/>
    <property type="molecule type" value="Genomic_DNA"/>
</dbReference>
<sequence length="42" mass="4892">MCFFARKQKIEATIGYQVPQNDGKKHHLTLTISDYKKRIGLL</sequence>
<evidence type="ECO:0000313" key="2">
    <source>
        <dbReference type="Proteomes" id="UP000265566"/>
    </source>
</evidence>
<reference evidence="2" key="1">
    <citation type="journal article" date="2018" name="Nat. Plants">
        <title>Whole-genome landscape of Medicago truncatula symbiotic genes.</title>
        <authorList>
            <person name="Pecrix Y."/>
            <person name="Staton S.E."/>
            <person name="Sallet E."/>
            <person name="Lelandais-Briere C."/>
            <person name="Moreau S."/>
            <person name="Carrere S."/>
            <person name="Blein T."/>
            <person name="Jardinaud M.F."/>
            <person name="Latrasse D."/>
            <person name="Zouine M."/>
            <person name="Zahm M."/>
            <person name="Kreplak J."/>
            <person name="Mayjonade B."/>
            <person name="Satge C."/>
            <person name="Perez M."/>
            <person name="Cauet S."/>
            <person name="Marande W."/>
            <person name="Chantry-Darmon C."/>
            <person name="Lopez-Roques C."/>
            <person name="Bouchez O."/>
            <person name="Berard A."/>
            <person name="Debelle F."/>
            <person name="Munos S."/>
            <person name="Bendahmane A."/>
            <person name="Berges H."/>
            <person name="Niebel A."/>
            <person name="Buitink J."/>
            <person name="Frugier F."/>
            <person name="Benhamed M."/>
            <person name="Crespi M."/>
            <person name="Gouzy J."/>
            <person name="Gamas P."/>
        </authorList>
    </citation>
    <scope>NUCLEOTIDE SEQUENCE [LARGE SCALE GENOMIC DNA]</scope>
    <source>
        <strain evidence="2">cv. Jemalong A17</strain>
    </source>
</reference>
<dbReference type="Proteomes" id="UP000265566">
    <property type="component" value="Chromosome 4"/>
</dbReference>
<proteinExistence type="predicted"/>
<dbReference type="AlphaFoldDB" id="A0A396I9L8"/>
<dbReference type="Gramene" id="rna21589">
    <property type="protein sequence ID" value="RHN59547.1"/>
    <property type="gene ID" value="gene21589"/>
</dbReference>
<accession>A0A396I9L8</accession>
<evidence type="ECO:0000313" key="1">
    <source>
        <dbReference type="EMBL" id="RHN59547.1"/>
    </source>
</evidence>
<protein>
    <submittedName>
        <fullName evidence="1">Uncharacterized protein</fullName>
    </submittedName>
</protein>
<comment type="caution">
    <text evidence="1">The sequence shown here is derived from an EMBL/GenBank/DDBJ whole genome shotgun (WGS) entry which is preliminary data.</text>
</comment>
<gene>
    <name evidence="1" type="ORF">MtrunA17_Chr4g0014471</name>
</gene>
<organism evidence="1 2">
    <name type="scientific">Medicago truncatula</name>
    <name type="common">Barrel medic</name>
    <name type="synonym">Medicago tribuloides</name>
    <dbReference type="NCBI Taxonomy" id="3880"/>
    <lineage>
        <taxon>Eukaryota</taxon>
        <taxon>Viridiplantae</taxon>
        <taxon>Streptophyta</taxon>
        <taxon>Embryophyta</taxon>
        <taxon>Tracheophyta</taxon>
        <taxon>Spermatophyta</taxon>
        <taxon>Magnoliopsida</taxon>
        <taxon>eudicotyledons</taxon>
        <taxon>Gunneridae</taxon>
        <taxon>Pentapetalae</taxon>
        <taxon>rosids</taxon>
        <taxon>fabids</taxon>
        <taxon>Fabales</taxon>
        <taxon>Fabaceae</taxon>
        <taxon>Papilionoideae</taxon>
        <taxon>50 kb inversion clade</taxon>
        <taxon>NPAAA clade</taxon>
        <taxon>Hologalegina</taxon>
        <taxon>IRL clade</taxon>
        <taxon>Trifolieae</taxon>
        <taxon>Medicago</taxon>
    </lineage>
</organism>
<name>A0A396I9L8_MEDTR</name>